<feature type="region of interest" description="Disordered" evidence="1">
    <location>
        <begin position="1"/>
        <end position="27"/>
    </location>
</feature>
<accession>A0A0F7KG33</accession>
<protein>
    <submittedName>
        <fullName evidence="4">Putative peptidoglycan binding protein</fullName>
    </submittedName>
</protein>
<dbReference type="SUPFAM" id="SSF47090">
    <property type="entry name" value="PGBD-like"/>
    <property type="match status" value="1"/>
</dbReference>
<sequence>MSNEYSFKEQPFKASSEFGEEESEFDPETFGAELTYSEWKEGMRGSTPWSSKRRIWGHSSPPLFVDKVEGESVSCSCPVHGTAFVRWVQSSLNQVLGLRLPVTGIMNAAMRSALRRFQQQRGLRANGIAGSETRRALVEAKKSEKGQTGDLTDPAEYAELLAEVSDNGKADAFVADKNGKKYFDSFPQLGNLKVQRITILKPPNFENLMDLMLASNQKNFVIDAHGNPNGLTMPLASATRISATKTALFILTGIEYIQSLIRTAKESDTFWERASGMDLERWRRIVEVMHSKTWQQMMAGWPKITPKVSTVDAAKRIVQARLNSLVDSLFPGKVANKQDRVNRLINKMLRLQAQGIREIQFRACNIGKDSNSLYEFRKFFGADHLCAPDVRSGMGPLRRFDISRGAVDRLARNRRTQVFSMPSGRLAILINVLNHEFEAFCAADAQAAVNEWIATHIMAHSTYRRGAFPIHFLQTQPPAFPLDNDYAAHIKCRSSFWESVIRKSEKHQQEIEDYDEREENWAVKEQENEKYGEYIGQLSEEEFEEGGTIPVLSLDKLKIDGLPEITLTLGDSGQYQGFFRKPPSSYNGSVKLSGRVQIEKAGTRRNYDYDLDRSQWPLGKVWGNVAIGGAISSSSASFSSVKRDGVFTTSTWIGYKPYLVRRLVIKVILALKNGKRFGAKVVVELIDLAGFLSIVDPKEKVRPGWQTHLQFLASVRKVFHGNAREPQFIGPFNWILYRHRNVEPLFKFCTPDEERLQAKPKHCNPAQQAAEERLRLYKILYDKGEWLEIGHALAGIEGSPKQEPNKNQSVPIPIRPELIVTWSGDLGSALQRYIQHFWLATDKHGNPIDKNDPLDLNYYLVREASRSDLIGDIDGINIGSAYDSSRSLADNLNAYYSKKSLRRFHEFIANSKNAKGIAELPLEPGKKPPKLSRQARQTIAIHTHGYLKYFWVTGALYHGTEPAKRKRVDDIMRVDSKLLPLSAEIQQVADYFGRFLEDGLALEQKQGIQPELEEFDSFLNELGK</sequence>
<dbReference type="AlphaFoldDB" id="A0A0F7KG33"/>
<dbReference type="Proteomes" id="UP000034156">
    <property type="component" value="Chromosome"/>
</dbReference>
<evidence type="ECO:0000313" key="5">
    <source>
        <dbReference type="Proteomes" id="UP000034156"/>
    </source>
</evidence>
<dbReference type="Proteomes" id="UP000324176">
    <property type="component" value="Unassembled WGS sequence"/>
</dbReference>
<dbReference type="EMBL" id="CP011451">
    <property type="protein sequence ID" value="AKH37817.1"/>
    <property type="molecule type" value="Genomic_DNA"/>
</dbReference>
<dbReference type="Gene3D" id="1.10.101.10">
    <property type="entry name" value="PGBD-like superfamily/PGBD"/>
    <property type="match status" value="1"/>
</dbReference>
<dbReference type="EMBL" id="VNHT01000037">
    <property type="protein sequence ID" value="TYP84849.1"/>
    <property type="molecule type" value="Genomic_DNA"/>
</dbReference>
<evidence type="ECO:0000313" key="6">
    <source>
        <dbReference type="Proteomes" id="UP000324176"/>
    </source>
</evidence>
<dbReference type="InterPro" id="IPR036366">
    <property type="entry name" value="PGBDSf"/>
</dbReference>
<evidence type="ECO:0000313" key="3">
    <source>
        <dbReference type="EMBL" id="AKH37817.1"/>
    </source>
</evidence>
<evidence type="ECO:0000259" key="2">
    <source>
        <dbReference type="Pfam" id="PF01471"/>
    </source>
</evidence>
<feature type="compositionally biased region" description="Basic and acidic residues" evidence="1">
    <location>
        <begin position="1"/>
        <end position="11"/>
    </location>
</feature>
<keyword evidence="5" id="KW-1185">Reference proteome</keyword>
<reference evidence="5" key="1">
    <citation type="submission" date="2015-05" db="EMBL/GenBank/DDBJ databases">
        <title>Draft genome of Nitrosomonas communis strain Nm2.</title>
        <authorList>
            <person name="Kozlowski J.A."/>
            <person name="Kits K.D."/>
            <person name="Stein L.Y."/>
        </authorList>
    </citation>
    <scope>NUCLEOTIDE SEQUENCE [LARGE SCALE GENOMIC DNA]</scope>
    <source>
        <strain evidence="5">Nm2</strain>
    </source>
</reference>
<name>A0A0F7KG33_9PROT</name>
<gene>
    <name evidence="3" type="ORF">AAW31_08360</name>
    <name evidence="4" type="ORF">BCL69_10373</name>
</gene>
<dbReference type="InterPro" id="IPR036365">
    <property type="entry name" value="PGBD-like_sf"/>
</dbReference>
<dbReference type="Pfam" id="PF01471">
    <property type="entry name" value="PG_binding_1"/>
    <property type="match status" value="1"/>
</dbReference>
<dbReference type="PATRIC" id="fig|44574.3.peg.2043"/>
<proteinExistence type="predicted"/>
<organism evidence="3 5">
    <name type="scientific">Nitrosomonas communis</name>
    <dbReference type="NCBI Taxonomy" id="44574"/>
    <lineage>
        <taxon>Bacteria</taxon>
        <taxon>Pseudomonadati</taxon>
        <taxon>Pseudomonadota</taxon>
        <taxon>Betaproteobacteria</taxon>
        <taxon>Nitrosomonadales</taxon>
        <taxon>Nitrosomonadaceae</taxon>
        <taxon>Nitrosomonas</taxon>
    </lineage>
</organism>
<dbReference type="KEGG" id="nco:AAW31_08360"/>
<evidence type="ECO:0000313" key="4">
    <source>
        <dbReference type="EMBL" id="TYP84849.1"/>
    </source>
</evidence>
<feature type="compositionally biased region" description="Acidic residues" evidence="1">
    <location>
        <begin position="18"/>
        <end position="27"/>
    </location>
</feature>
<evidence type="ECO:0000256" key="1">
    <source>
        <dbReference type="SAM" id="MobiDB-lite"/>
    </source>
</evidence>
<feature type="domain" description="Peptidoglycan binding-like" evidence="2">
    <location>
        <begin position="85"/>
        <end position="137"/>
    </location>
</feature>
<dbReference type="InterPro" id="IPR002477">
    <property type="entry name" value="Peptidoglycan-bd-like"/>
</dbReference>
<reference evidence="3 5" key="2">
    <citation type="journal article" date="2016" name="Genome Announc.">
        <title>Genome Sequence of Nitrosomonas communis Strain Nm2, a Mesophilic Ammonia-Oxidizing Bacterium Isolated from Mediterranean Soil.</title>
        <authorList>
            <person name="Kozlowski J.A."/>
            <person name="Kits K.D."/>
            <person name="Stein L.Y."/>
        </authorList>
    </citation>
    <scope>NUCLEOTIDE SEQUENCE [LARGE SCALE GENOMIC DNA]</scope>
    <source>
        <strain evidence="3 5">Nm2</strain>
    </source>
</reference>
<reference evidence="4 6" key="3">
    <citation type="submission" date="2019-07" db="EMBL/GenBank/DDBJ databases">
        <title>Active sludge and wastewater microbial communities from Klosterneuburg, Austria.</title>
        <authorList>
            <person name="Wagner M."/>
        </authorList>
    </citation>
    <scope>NUCLEOTIDE SEQUENCE [LARGE SCALE GENOMIC DNA]</scope>
    <source>
        <strain evidence="4 6">Nm2</strain>
    </source>
</reference>